<dbReference type="Gene3D" id="3.40.30.10">
    <property type="entry name" value="Glutaredoxin"/>
    <property type="match status" value="1"/>
</dbReference>
<evidence type="ECO:0000259" key="1">
    <source>
        <dbReference type="Pfam" id="PF01323"/>
    </source>
</evidence>
<dbReference type="Proteomes" id="UP000290172">
    <property type="component" value="Unassembled WGS sequence"/>
</dbReference>
<dbReference type="InterPro" id="IPR001853">
    <property type="entry name" value="DSBA-like_thioredoxin_dom"/>
</dbReference>
<proteinExistence type="predicted"/>
<accession>A0A4Q0XV03</accession>
<organism evidence="2 3">
    <name type="scientific">Halarcobacter ebronensis</name>
    <dbReference type="NCBI Taxonomy" id="1462615"/>
    <lineage>
        <taxon>Bacteria</taxon>
        <taxon>Pseudomonadati</taxon>
        <taxon>Campylobacterota</taxon>
        <taxon>Epsilonproteobacteria</taxon>
        <taxon>Campylobacterales</taxon>
        <taxon>Arcobacteraceae</taxon>
        <taxon>Halarcobacter</taxon>
    </lineage>
</organism>
<feature type="domain" description="DSBA-like thioredoxin" evidence="1">
    <location>
        <begin position="1"/>
        <end position="162"/>
    </location>
</feature>
<name>A0A4Q0XV03_9BACT</name>
<dbReference type="CDD" id="cd03025">
    <property type="entry name" value="DsbA_FrnE_like"/>
    <property type="match status" value="1"/>
</dbReference>
<protein>
    <submittedName>
        <fullName evidence="2">DsbA family protein</fullName>
    </submittedName>
</protein>
<evidence type="ECO:0000313" key="3">
    <source>
        <dbReference type="Proteomes" id="UP000290172"/>
    </source>
</evidence>
<dbReference type="PANTHER" id="PTHR13887:SF54">
    <property type="entry name" value="DSBA FAMILY PROTEIN"/>
    <property type="match status" value="1"/>
</dbReference>
<dbReference type="EMBL" id="PDKJ01000112">
    <property type="protein sequence ID" value="RXJ61407.1"/>
    <property type="molecule type" value="Genomic_DNA"/>
</dbReference>
<dbReference type="Gene3D" id="1.10.472.60">
    <property type="entry name" value="putative protein disulfide isomerase domain"/>
    <property type="match status" value="1"/>
</dbReference>
<dbReference type="PANTHER" id="PTHR13887">
    <property type="entry name" value="GLUTATHIONE S-TRANSFERASE KAPPA"/>
    <property type="match status" value="1"/>
</dbReference>
<dbReference type="SUPFAM" id="SSF52833">
    <property type="entry name" value="Thioredoxin-like"/>
    <property type="match status" value="1"/>
</dbReference>
<dbReference type="AlphaFoldDB" id="A0A4Q0XV03"/>
<reference evidence="2 3" key="1">
    <citation type="submission" date="2017-10" db="EMBL/GenBank/DDBJ databases">
        <title>Genomics of the genus Arcobacter.</title>
        <authorList>
            <person name="Perez-Cataluna A."/>
            <person name="Figueras M.J."/>
        </authorList>
    </citation>
    <scope>NUCLEOTIDE SEQUENCE [LARGE SCALE GENOMIC DNA]</scope>
    <source>
        <strain evidence="2 3">CECT 8993</strain>
    </source>
</reference>
<dbReference type="Pfam" id="PF01323">
    <property type="entry name" value="DSBA"/>
    <property type="match status" value="1"/>
</dbReference>
<feature type="non-terminal residue" evidence="2">
    <location>
        <position position="163"/>
    </location>
</feature>
<comment type="caution">
    <text evidence="2">The sequence shown here is derived from an EMBL/GenBank/DDBJ whole genome shotgun (WGS) entry which is preliminary data.</text>
</comment>
<dbReference type="InterPro" id="IPR036249">
    <property type="entry name" value="Thioredoxin-like_sf"/>
</dbReference>
<dbReference type="GO" id="GO:0016491">
    <property type="term" value="F:oxidoreductase activity"/>
    <property type="evidence" value="ECO:0007669"/>
    <property type="project" value="InterPro"/>
</dbReference>
<gene>
    <name evidence="2" type="ORF">CRV08_16175</name>
</gene>
<evidence type="ECO:0000313" key="2">
    <source>
        <dbReference type="EMBL" id="RXJ61407.1"/>
    </source>
</evidence>
<sequence length="163" mass="18783">MCAWCYAFSLELEEFLQKHPSFEVEYIMGGLAPDNDTPMDESMKKTISSYWHDIEKKTKVTFNHDYWKENSPYRSTYPACRAVIAAETLQAKSSAKMVKAIQSAYYKESKNPSIKDILVQCAISIGLDETKFLQTFESKKIEEKLQEHLSITHQLQVRGFPAL</sequence>